<dbReference type="PANTHER" id="PTHR46599">
    <property type="entry name" value="PIGGYBAC TRANSPOSABLE ELEMENT-DERIVED PROTEIN 4"/>
    <property type="match status" value="1"/>
</dbReference>
<reference evidence="2" key="1">
    <citation type="submission" date="2025-08" db="UniProtKB">
        <authorList>
            <consortium name="Ensembl"/>
        </authorList>
    </citation>
    <scope>IDENTIFICATION</scope>
</reference>
<protein>
    <recommendedName>
        <fullName evidence="1">PiggyBac transposable element-derived protein domain-containing protein</fullName>
    </recommendedName>
</protein>
<evidence type="ECO:0000259" key="1">
    <source>
        <dbReference type="Pfam" id="PF13843"/>
    </source>
</evidence>
<organism evidence="2 3">
    <name type="scientific">Sinocyclocheilus anshuiensis</name>
    <dbReference type="NCBI Taxonomy" id="1608454"/>
    <lineage>
        <taxon>Eukaryota</taxon>
        <taxon>Metazoa</taxon>
        <taxon>Chordata</taxon>
        <taxon>Craniata</taxon>
        <taxon>Vertebrata</taxon>
        <taxon>Euteleostomi</taxon>
        <taxon>Actinopterygii</taxon>
        <taxon>Neopterygii</taxon>
        <taxon>Teleostei</taxon>
        <taxon>Ostariophysi</taxon>
        <taxon>Cypriniformes</taxon>
        <taxon>Cyprinidae</taxon>
        <taxon>Cyprininae</taxon>
        <taxon>Sinocyclocheilus</taxon>
    </lineage>
</organism>
<dbReference type="PANTHER" id="PTHR46599:SF3">
    <property type="entry name" value="PIGGYBAC TRANSPOSABLE ELEMENT-DERIVED PROTEIN 4"/>
    <property type="match status" value="1"/>
</dbReference>
<dbReference type="InterPro" id="IPR029526">
    <property type="entry name" value="PGBD"/>
</dbReference>
<dbReference type="Proteomes" id="UP000472260">
    <property type="component" value="Unassembled WGS sequence"/>
</dbReference>
<dbReference type="Ensembl" id="ENSSANT00000100391.1">
    <property type="protein sequence ID" value="ENSSANP00000094534.1"/>
    <property type="gene ID" value="ENSSANG00000046592.1"/>
</dbReference>
<sequence length="569" mass="65503">MFTSLLFTNENICINSVYLCYSLSSSDDEWVPPKRLRHTSRAGSSVRRRSAQQAASSAESWHDISDADEDPAVNFFPKCTPGPQLVTTATYSPLELFQLFFTSSVIGTIIKNTNEFAAKRVEVGKKFIWIPLAVKDVLAYIGIVIYMGLVNAKTIGDYWARKDIYSFPFPQFAMSRSRFQSISWNLHLSNIKDDEENARKKGTPDYDRLYKIKPLYTDIVSAWKTYFHPRKQLIAVDERMVSSKARIVLKQCMKDKPTKWGYKLFVLADSICGYTWNFYAYERKSSTETGKGLSYESVMRLLDLSLLGQGYHIFMDNFYTSLTLFSDLLLKYTQACGTIRPNRQGFPKTKVNDLSRKAKRGEIRWIRYGKLLFVKWMDTREVTMCSTIHKSYNGDTVNRRVKTAESGWRRHQVPVPVAVMEYNKYMGGVDLSDALIGYYNVLHKTKKWYKTFFFHFIDIAVVNSYILHSELSKLQNKTPLTQKIFRELLSELISGTTEQTTSAASSSHAPAQMCLPEYFGSDARRICVLCQTEDKKVKTPVYCVKCNVALCFVSSRNCFQRWHTEEHSS</sequence>
<feature type="domain" description="PiggyBac transposable element-derived protein" evidence="1">
    <location>
        <begin position="92"/>
        <end position="465"/>
    </location>
</feature>
<accession>A0A671SE46</accession>
<proteinExistence type="predicted"/>
<evidence type="ECO:0000313" key="3">
    <source>
        <dbReference type="Proteomes" id="UP000472260"/>
    </source>
</evidence>
<evidence type="ECO:0000313" key="2">
    <source>
        <dbReference type="Ensembl" id="ENSSANP00000094534.1"/>
    </source>
</evidence>
<reference evidence="2" key="2">
    <citation type="submission" date="2025-09" db="UniProtKB">
        <authorList>
            <consortium name="Ensembl"/>
        </authorList>
    </citation>
    <scope>IDENTIFICATION</scope>
</reference>
<name>A0A671SE46_9TELE</name>
<keyword evidence="3" id="KW-1185">Reference proteome</keyword>
<dbReference type="Pfam" id="PF13843">
    <property type="entry name" value="DDE_Tnp_1_7"/>
    <property type="match status" value="1"/>
</dbReference>
<dbReference type="AlphaFoldDB" id="A0A671SE46"/>